<dbReference type="PANTHER" id="PTHR42754">
    <property type="entry name" value="ENDOGLUCANASE"/>
    <property type="match status" value="1"/>
</dbReference>
<evidence type="ECO:0000313" key="3">
    <source>
        <dbReference type="EMBL" id="RDC66445.1"/>
    </source>
</evidence>
<dbReference type="AlphaFoldDB" id="A0A369QS12"/>
<evidence type="ECO:0000259" key="2">
    <source>
        <dbReference type="Pfam" id="PF18962"/>
    </source>
</evidence>
<name>A0A369QS12_9BACT</name>
<reference evidence="3 4" key="1">
    <citation type="submission" date="2018-04" db="EMBL/GenBank/DDBJ databases">
        <title>Adhaeribacter sp. HMF7616 genome sequencing and assembly.</title>
        <authorList>
            <person name="Kang H."/>
            <person name="Kang J."/>
            <person name="Cha I."/>
            <person name="Kim H."/>
            <person name="Joh K."/>
        </authorList>
    </citation>
    <scope>NUCLEOTIDE SEQUENCE [LARGE SCALE GENOMIC DNA]</scope>
    <source>
        <strain evidence="3 4">HMF7616</strain>
    </source>
</reference>
<feature type="transmembrane region" description="Helical" evidence="1">
    <location>
        <begin position="20"/>
        <end position="37"/>
    </location>
</feature>
<keyword evidence="1" id="KW-0812">Transmembrane</keyword>
<keyword evidence="1" id="KW-0472">Membrane</keyword>
<proteinExistence type="predicted"/>
<sequence>MKTIVLKSKLPRKVMVFNPGWVVINLTFSFLTCFAVATQGQTKLWDKTLGGSSWDDLQTGQQTADGGYILGGSSYSGVSGDKTGVGKGESDYWVVKLNADGSKAWDKTLGGSSWDDLQSLQQTNDGGYILGGTSYSGVSGDKTAAGKGEADYWVVKLNADGTTAWDKTLGGSKADELFMVKQTSEGGYILGGYSFSGKSGNKTEANKGYSDYWVVKLNADGTKAWDKTFGGIDFDGLQFIQQTNDSGYILGGYSNSGISGDKTGANKGEADYWVIKLNANGTKAWDKTFGGSNNDLLQSVHQTSDGGYILGGFSNSSLGLDITQANNGGWDYWVVKLQANGTKTWDNTFGGSSQDILSSVQETSDGGYILGGYSDSNISGNKTEASKGYSDYWMVSLTTDGTLTSDKTLGGSNFDDLQFLQPTSDGNYIVGGHSYSGASGDKTGANQGESDYWIIKIQANNSPVASTWNMRYGGRGNEGFAVVIKTVDGGYLSGGNSPSGISGDKTQSSQGKNDYWIVKSDLLGNKLWDKRYGGSGDDYLSTIIQTLDGGYLLGGSSLSGADGDKSQASRGDRDYWIVKIDAQGNQQWDKRYGGSGYDELKKIRQYANGNFILAGNSSSSAGGDKSQGSRGGQDYWLVKINQTGTKIWDKRYGGSLEETLEGASLMRDGSILLGGSSASGISGDKSEISQGGMDYWLIRLDVNGNKVWDKRFGGTGEDNLMGSGIAGTNTGNFFIAGHSTSGSNGDKSQPSQGGKDFWMLKINSNGVKLWDKRFGGSGNEGLRTIMITSDGGYLLGGRSESGISGDKTQDSRGGSDYWMVKTSSTGVKQWDSRYGGRGYEEIRTVLTTSDGGYLLGGRSDSGVSGDRTQPSQGGNDYWLIKVAAPSQPTAAPLAKEFTTKPVVNQASTELVKSLSLNAYPNPFSEQVTVSFSVPETQAVTIKVYNNQGAETVTLFQAQAQAHQIYNVKWQVNKQAAGVYLLQLQTPIKRQQNKLLLVK</sequence>
<protein>
    <recommendedName>
        <fullName evidence="2">Secretion system C-terminal sorting domain-containing protein</fullName>
    </recommendedName>
</protein>
<dbReference type="RefSeq" id="WP_115375303.1">
    <property type="nucleotide sequence ID" value="NZ_QASA01000001.1"/>
</dbReference>
<dbReference type="Proteomes" id="UP000253919">
    <property type="component" value="Unassembled WGS sequence"/>
</dbReference>
<dbReference type="Gene3D" id="2.80.10.50">
    <property type="match status" value="1"/>
</dbReference>
<feature type="domain" description="Secretion system C-terminal sorting" evidence="2">
    <location>
        <begin position="919"/>
        <end position="994"/>
    </location>
</feature>
<dbReference type="OrthoDB" id="9779968at2"/>
<dbReference type="PRINTS" id="PR00313">
    <property type="entry name" value="CABNDNGRPT"/>
</dbReference>
<dbReference type="InterPro" id="IPR026444">
    <property type="entry name" value="Secre_tail"/>
</dbReference>
<keyword evidence="1" id="KW-1133">Transmembrane helix</keyword>
<gene>
    <name evidence="3" type="ORF">AHMF7616_05076</name>
</gene>
<dbReference type="Pfam" id="PF18962">
    <property type="entry name" value="Por_Secre_tail"/>
    <property type="match status" value="1"/>
</dbReference>
<dbReference type="NCBIfam" id="TIGR04183">
    <property type="entry name" value="Por_Secre_tail"/>
    <property type="match status" value="1"/>
</dbReference>
<keyword evidence="4" id="KW-1185">Reference proteome</keyword>
<dbReference type="EMBL" id="QASA01000001">
    <property type="protein sequence ID" value="RDC66445.1"/>
    <property type="molecule type" value="Genomic_DNA"/>
</dbReference>
<comment type="caution">
    <text evidence="3">The sequence shown here is derived from an EMBL/GenBank/DDBJ whole genome shotgun (WGS) entry which is preliminary data.</text>
</comment>
<dbReference type="PANTHER" id="PTHR42754:SF1">
    <property type="entry name" value="LIPOPROTEIN"/>
    <property type="match status" value="1"/>
</dbReference>
<accession>A0A369QS12</accession>
<evidence type="ECO:0000256" key="1">
    <source>
        <dbReference type="SAM" id="Phobius"/>
    </source>
</evidence>
<evidence type="ECO:0000313" key="4">
    <source>
        <dbReference type="Proteomes" id="UP000253919"/>
    </source>
</evidence>
<organism evidence="3 4">
    <name type="scientific">Adhaeribacter pallidiroseus</name>
    <dbReference type="NCBI Taxonomy" id="2072847"/>
    <lineage>
        <taxon>Bacteria</taxon>
        <taxon>Pseudomonadati</taxon>
        <taxon>Bacteroidota</taxon>
        <taxon>Cytophagia</taxon>
        <taxon>Cytophagales</taxon>
        <taxon>Hymenobacteraceae</taxon>
        <taxon>Adhaeribacter</taxon>
    </lineage>
</organism>